<keyword evidence="2 5" id="KW-0889">Transcription antitermination</keyword>
<dbReference type="NCBIfam" id="TIGR00922">
    <property type="entry name" value="nusG"/>
    <property type="match status" value="1"/>
</dbReference>
<dbReference type="Gene3D" id="3.30.70.940">
    <property type="entry name" value="NusG, N-terminal domain"/>
    <property type="match status" value="1"/>
</dbReference>
<dbReference type="PRINTS" id="PR00338">
    <property type="entry name" value="NUSGTNSCPFCT"/>
</dbReference>
<reference evidence="10" key="1">
    <citation type="journal article" date="2021" name="PeerJ">
        <title>Extensive microbial diversity within the chicken gut microbiome revealed by metagenomics and culture.</title>
        <authorList>
            <person name="Gilroy R."/>
            <person name="Ravi A."/>
            <person name="Getino M."/>
            <person name="Pursley I."/>
            <person name="Horton D.L."/>
            <person name="Alikhan N.F."/>
            <person name="Baker D."/>
            <person name="Gharbi K."/>
            <person name="Hall N."/>
            <person name="Watson M."/>
            <person name="Adriaenssens E.M."/>
            <person name="Foster-Nyarko E."/>
            <person name="Jarju S."/>
            <person name="Secka A."/>
            <person name="Antonio M."/>
            <person name="Oren A."/>
            <person name="Chaudhuri R.R."/>
            <person name="La Ragione R."/>
            <person name="Hildebrand F."/>
            <person name="Pallen M.J."/>
        </authorList>
    </citation>
    <scope>NUCLEOTIDE SEQUENCE</scope>
    <source>
        <strain evidence="10">Gambia11-129</strain>
    </source>
</reference>
<proteinExistence type="inferred from homology"/>
<dbReference type="InterPro" id="IPR005824">
    <property type="entry name" value="KOW"/>
</dbReference>
<dbReference type="InterPro" id="IPR006645">
    <property type="entry name" value="NGN-like_dom"/>
</dbReference>
<dbReference type="SMART" id="SM00738">
    <property type="entry name" value="NGN"/>
    <property type="match status" value="1"/>
</dbReference>
<evidence type="ECO:0000313" key="10">
    <source>
        <dbReference type="EMBL" id="HIV98424.1"/>
    </source>
</evidence>
<dbReference type="Pfam" id="PF02357">
    <property type="entry name" value="NusG"/>
    <property type="match status" value="1"/>
</dbReference>
<dbReference type="InterPro" id="IPR008991">
    <property type="entry name" value="Translation_prot_SH3-like_sf"/>
</dbReference>
<dbReference type="InterPro" id="IPR014722">
    <property type="entry name" value="Rib_uL2_dom2"/>
</dbReference>
<dbReference type="GO" id="GO:0006353">
    <property type="term" value="P:DNA-templated transcription termination"/>
    <property type="evidence" value="ECO:0007669"/>
    <property type="project" value="UniProtKB-UniRule"/>
</dbReference>
<comment type="similarity">
    <text evidence="5 7">Belongs to the NusG family.</text>
</comment>
<dbReference type="SUPFAM" id="SSF82679">
    <property type="entry name" value="N-utilization substance G protein NusG, N-terminal domain"/>
    <property type="match status" value="1"/>
</dbReference>
<name>A0A9D1PT54_9SPIO</name>
<dbReference type="AlphaFoldDB" id="A0A9D1PT54"/>
<dbReference type="PANTHER" id="PTHR30265">
    <property type="entry name" value="RHO-INTERACTING TRANSCRIPTION TERMINATION FACTOR NUSG"/>
    <property type="match status" value="1"/>
</dbReference>
<dbReference type="HAMAP" id="MF_00948">
    <property type="entry name" value="NusG"/>
    <property type="match status" value="1"/>
</dbReference>
<comment type="caution">
    <text evidence="10">The sequence shown here is derived from an EMBL/GenBank/DDBJ whole genome shotgun (WGS) entry which is preliminary data.</text>
</comment>
<sequence>MAQGWYVVHTYSGHEQKIERVINKMRDNDPDFALYCTAVRVPMEEVRTLNDKGEEKTEMRKLLPGYILVELNLDDSNWKDITSRIARIAGVTGFITADKSGRVPPVPLTATEHKRILERTGEIAAEKTFRPKQDFEKGEEVIVTSGPFASFHGTVEEIDLAKGKLRLMLEILGRFTPVDVDFSQAEKIVK</sequence>
<evidence type="ECO:0000256" key="5">
    <source>
        <dbReference type="HAMAP-Rule" id="MF_00948"/>
    </source>
</evidence>
<keyword evidence="4 5" id="KW-0804">Transcription</keyword>
<dbReference type="SUPFAM" id="SSF50104">
    <property type="entry name" value="Translation proteins SH3-like domain"/>
    <property type="match status" value="1"/>
</dbReference>
<evidence type="ECO:0000256" key="4">
    <source>
        <dbReference type="ARBA" id="ARBA00023163"/>
    </source>
</evidence>
<dbReference type="SMART" id="SM00739">
    <property type="entry name" value="KOW"/>
    <property type="match status" value="1"/>
</dbReference>
<accession>A0A9D1PT54</accession>
<feature type="domain" description="NusG-like N-terminal" evidence="8">
    <location>
        <begin position="2"/>
        <end position="120"/>
    </location>
</feature>
<evidence type="ECO:0000256" key="3">
    <source>
        <dbReference type="ARBA" id="ARBA00023015"/>
    </source>
</evidence>
<gene>
    <name evidence="5 10" type="primary">nusG</name>
    <name evidence="10" type="ORF">IAB12_01435</name>
</gene>
<dbReference type="GO" id="GO:0031564">
    <property type="term" value="P:transcription antitermination"/>
    <property type="evidence" value="ECO:0007669"/>
    <property type="project" value="UniProtKB-UniRule"/>
</dbReference>
<organism evidence="10 11">
    <name type="scientific">Candidatus Ornithospirochaeta avicola</name>
    <dbReference type="NCBI Taxonomy" id="2840896"/>
    <lineage>
        <taxon>Bacteria</taxon>
        <taxon>Pseudomonadati</taxon>
        <taxon>Spirochaetota</taxon>
        <taxon>Spirochaetia</taxon>
        <taxon>Spirochaetales</taxon>
        <taxon>Spirochaetaceae</taxon>
        <taxon>Spirochaetaceae incertae sedis</taxon>
        <taxon>Candidatus Ornithospirochaeta</taxon>
    </lineage>
</organism>
<dbReference type="Proteomes" id="UP000823936">
    <property type="component" value="Unassembled WGS sequence"/>
</dbReference>
<dbReference type="CDD" id="cd06091">
    <property type="entry name" value="KOW_NusG"/>
    <property type="match status" value="1"/>
</dbReference>
<dbReference type="PANTHER" id="PTHR30265:SF2">
    <property type="entry name" value="TRANSCRIPTION TERMINATION_ANTITERMINATION PROTEIN NUSG"/>
    <property type="match status" value="1"/>
</dbReference>
<evidence type="ECO:0000313" key="11">
    <source>
        <dbReference type="Proteomes" id="UP000823936"/>
    </source>
</evidence>
<protein>
    <recommendedName>
        <fullName evidence="5 6">Transcription termination/antitermination protein NusG</fullName>
    </recommendedName>
</protein>
<keyword evidence="3 5" id="KW-0805">Transcription regulation</keyword>
<dbReference type="InterPro" id="IPR043425">
    <property type="entry name" value="NusG-like"/>
</dbReference>
<evidence type="ECO:0000256" key="6">
    <source>
        <dbReference type="NCBIfam" id="TIGR00922"/>
    </source>
</evidence>
<keyword evidence="1 5" id="KW-0806">Transcription termination</keyword>
<dbReference type="GO" id="GO:0032784">
    <property type="term" value="P:regulation of DNA-templated transcription elongation"/>
    <property type="evidence" value="ECO:0007669"/>
    <property type="project" value="InterPro"/>
</dbReference>
<dbReference type="Gene3D" id="2.30.30.30">
    <property type="match status" value="1"/>
</dbReference>
<evidence type="ECO:0000256" key="2">
    <source>
        <dbReference type="ARBA" id="ARBA00022814"/>
    </source>
</evidence>
<evidence type="ECO:0000256" key="7">
    <source>
        <dbReference type="RuleBase" id="RU000538"/>
    </source>
</evidence>
<evidence type="ECO:0000256" key="1">
    <source>
        <dbReference type="ARBA" id="ARBA00022472"/>
    </source>
</evidence>
<dbReference type="GO" id="GO:0005829">
    <property type="term" value="C:cytosol"/>
    <property type="evidence" value="ECO:0007669"/>
    <property type="project" value="TreeGrafter"/>
</dbReference>
<evidence type="ECO:0000259" key="8">
    <source>
        <dbReference type="SMART" id="SM00738"/>
    </source>
</evidence>
<evidence type="ECO:0000259" key="9">
    <source>
        <dbReference type="SMART" id="SM00739"/>
    </source>
</evidence>
<feature type="domain" description="KOW" evidence="9">
    <location>
        <begin position="134"/>
        <end position="161"/>
    </location>
</feature>
<comment type="function">
    <text evidence="5 7">Participates in transcription elongation, termination and antitermination.</text>
</comment>
<dbReference type="InterPro" id="IPR001062">
    <property type="entry name" value="Transcrpt_antiterm_NusG"/>
</dbReference>
<dbReference type="EMBL" id="DXHU01000006">
    <property type="protein sequence ID" value="HIV98424.1"/>
    <property type="molecule type" value="Genomic_DNA"/>
</dbReference>
<dbReference type="InterPro" id="IPR036735">
    <property type="entry name" value="NGN_dom_sf"/>
</dbReference>
<dbReference type="GO" id="GO:0006354">
    <property type="term" value="P:DNA-templated transcription elongation"/>
    <property type="evidence" value="ECO:0007669"/>
    <property type="project" value="UniProtKB-UniRule"/>
</dbReference>
<reference evidence="10" key="2">
    <citation type="submission" date="2021-04" db="EMBL/GenBank/DDBJ databases">
        <authorList>
            <person name="Gilroy R."/>
        </authorList>
    </citation>
    <scope>NUCLEOTIDE SEQUENCE</scope>
    <source>
        <strain evidence="10">Gambia11-129</strain>
    </source>
</reference>